<proteinExistence type="predicted"/>
<dbReference type="Gene3D" id="3.20.20.70">
    <property type="entry name" value="Aldolase class I"/>
    <property type="match status" value="1"/>
</dbReference>
<dbReference type="InterPro" id="IPR050377">
    <property type="entry name" value="Radical_SAM_PqqE_MftC-like"/>
</dbReference>
<dbReference type="PANTHER" id="PTHR11228">
    <property type="entry name" value="RADICAL SAM DOMAIN PROTEIN"/>
    <property type="match status" value="1"/>
</dbReference>
<keyword evidence="2" id="KW-1185">Reference proteome</keyword>
<dbReference type="Proteomes" id="UP000478090">
    <property type="component" value="Unassembled WGS sequence"/>
</dbReference>
<dbReference type="EMBL" id="WWCM01000013">
    <property type="protein sequence ID" value="MYM41115.1"/>
    <property type="molecule type" value="Genomic_DNA"/>
</dbReference>
<protein>
    <submittedName>
        <fullName evidence="1">Radical SAM protein</fullName>
    </submittedName>
</protein>
<dbReference type="InterPro" id="IPR013785">
    <property type="entry name" value="Aldolase_TIM"/>
</dbReference>
<dbReference type="SUPFAM" id="SSF102114">
    <property type="entry name" value="Radical SAM enzymes"/>
    <property type="match status" value="1"/>
</dbReference>
<dbReference type="InterPro" id="IPR058240">
    <property type="entry name" value="rSAM_sf"/>
</dbReference>
<evidence type="ECO:0000313" key="2">
    <source>
        <dbReference type="Proteomes" id="UP000478090"/>
    </source>
</evidence>
<organism evidence="1 2">
    <name type="scientific">Duganella qianjiadongensis</name>
    <dbReference type="NCBI Taxonomy" id="2692176"/>
    <lineage>
        <taxon>Bacteria</taxon>
        <taxon>Pseudomonadati</taxon>
        <taxon>Pseudomonadota</taxon>
        <taxon>Betaproteobacteria</taxon>
        <taxon>Burkholderiales</taxon>
        <taxon>Oxalobacteraceae</taxon>
        <taxon>Telluria group</taxon>
        <taxon>Duganella</taxon>
    </lineage>
</organism>
<dbReference type="CDD" id="cd01335">
    <property type="entry name" value="Radical_SAM"/>
    <property type="match status" value="1"/>
</dbReference>
<name>A0ABW9VQ77_9BURK</name>
<evidence type="ECO:0000313" key="1">
    <source>
        <dbReference type="EMBL" id="MYM41115.1"/>
    </source>
</evidence>
<comment type="caution">
    <text evidence="1">The sequence shown here is derived from an EMBL/GenBank/DDBJ whole genome shotgun (WGS) entry which is preliminary data.</text>
</comment>
<accession>A0ABW9VQ77</accession>
<dbReference type="RefSeq" id="WP_161040438.1">
    <property type="nucleotide sequence ID" value="NZ_WWCM01000013.1"/>
</dbReference>
<reference evidence="1 2" key="1">
    <citation type="submission" date="2019-12" db="EMBL/GenBank/DDBJ databases">
        <title>Novel species isolated from a subtropical stream in China.</title>
        <authorList>
            <person name="Lu H."/>
        </authorList>
    </citation>
    <scope>NUCLEOTIDE SEQUENCE [LARGE SCALE GENOMIC DNA]</scope>
    <source>
        <strain evidence="1 2">CY13W</strain>
    </source>
</reference>
<gene>
    <name evidence="1" type="ORF">GTP27_17470</name>
</gene>
<dbReference type="PANTHER" id="PTHR11228:SF34">
    <property type="entry name" value="TUNGSTEN-CONTAINING ALDEHYDE FERREDOXIN OXIDOREDUCTASE COFACTOR MODIFYING PROTEIN"/>
    <property type="match status" value="1"/>
</dbReference>
<sequence>MKPANKPAGADVVQQKRRSRTLSIMPTFTCPAACTDCGTLSSPQERSHLDLATVLAAIDEARELGFCNVVFTGGEATLEWNTLLRGIERAASHRLPVRLVTNAHWATSAAVAHNKLAALMDAGLSEINYSTGDEHIRFVPLERVAHACVAACERHLRTHVMMELKEARTITPECLQNHPLLQGLTTAQRGYLTILSSPWMPLNHSTVYQYPEGVACDVQVAAMRGGCTSVLKTYTVQADGRVGACCGLGLRTIPELNVSTTSAAHCLRRAISEAEQDFLKLWIHYQGPARVVAWAASHDPSIRWEGMYAHQCQMCQRLYHDEAIRSVIASHWQEMIAEVIQAAWLDDVHIPASLSQLRQEQD</sequence>